<feature type="zinc finger region" evidence="19">
    <location>
        <begin position="103"/>
        <end position="139"/>
    </location>
</feature>
<keyword evidence="16 19" id="KW-0899">Viral immunoevasion</keyword>
<evidence type="ECO:0000256" key="17">
    <source>
        <dbReference type="ARBA" id="ARBA00023323"/>
    </source>
</evidence>
<proteinExistence type="inferred from homology"/>
<evidence type="ECO:0000256" key="4">
    <source>
        <dbReference type="ARBA" id="ARBA00022562"/>
    </source>
</evidence>
<evidence type="ECO:0000256" key="2">
    <source>
        <dbReference type="ARBA" id="ARBA00022482"/>
    </source>
</evidence>
<keyword evidence="8 19" id="KW-0863">Zinc-finger</keyword>
<keyword evidence="17 19" id="KW-1119">Modulation of host cell apoptosis by virus</keyword>
<evidence type="ECO:0000256" key="3">
    <source>
        <dbReference type="ARBA" id="ARBA00022518"/>
    </source>
</evidence>
<keyword evidence="10 19" id="KW-1092">Inhibition of host IRF3 by virus</keyword>
<evidence type="ECO:0000256" key="19">
    <source>
        <dbReference type="HAMAP-Rule" id="MF_04006"/>
    </source>
</evidence>
<dbReference type="GO" id="GO:0030430">
    <property type="term" value="C:host cell cytoplasm"/>
    <property type="evidence" value="ECO:0007669"/>
    <property type="project" value="UniProtKB-SubCell"/>
</dbReference>
<dbReference type="InterPro" id="IPR038575">
    <property type="entry name" value="E6_sf"/>
</dbReference>
<evidence type="ECO:0000256" key="20">
    <source>
        <dbReference type="RuleBase" id="RU363123"/>
    </source>
</evidence>
<dbReference type="GO" id="GO:0006351">
    <property type="term" value="P:DNA-templated transcription"/>
    <property type="evidence" value="ECO:0007669"/>
    <property type="project" value="UniProtKB-UniRule"/>
</dbReference>
<evidence type="ECO:0000313" key="21">
    <source>
        <dbReference type="EMBL" id="AIF71282.1"/>
    </source>
</evidence>
<evidence type="ECO:0000256" key="9">
    <source>
        <dbReference type="ARBA" id="ARBA00022833"/>
    </source>
</evidence>
<dbReference type="InterPro" id="IPR001334">
    <property type="entry name" value="E6"/>
</dbReference>
<evidence type="ECO:0000256" key="16">
    <source>
        <dbReference type="ARBA" id="ARBA00023280"/>
    </source>
</evidence>
<evidence type="ECO:0000256" key="10">
    <source>
        <dbReference type="ARBA" id="ARBA00022931"/>
    </source>
</evidence>
<keyword evidence="6 19" id="KW-1090">Inhibition of host innate immune response by virus</keyword>
<feature type="zinc finger region" evidence="19">
    <location>
        <begin position="30"/>
        <end position="66"/>
    </location>
</feature>
<accession>A0A075LXB5</accession>
<evidence type="ECO:0000256" key="12">
    <source>
        <dbReference type="ARBA" id="ARBA00023125"/>
    </source>
</evidence>
<keyword evidence="7 19" id="KW-0479">Metal-binding</keyword>
<organism evidence="21">
    <name type="scientific">Human papillomavirus 52</name>
    <dbReference type="NCBI Taxonomy" id="10618"/>
    <lineage>
        <taxon>Viruses</taxon>
        <taxon>Monodnaviria</taxon>
        <taxon>Shotokuvirae</taxon>
        <taxon>Cossaviricota</taxon>
        <taxon>Papovaviricetes</taxon>
        <taxon>Zurhausenvirales</taxon>
        <taxon>Papillomaviridae</taxon>
        <taxon>Firstpapillomavirinae</taxon>
        <taxon>Alphapapillomavirus</taxon>
        <taxon>Alphapapillomavirus 9</taxon>
    </lineage>
</organism>
<dbReference type="GO" id="GO:0039502">
    <property type="term" value="P:symbiont-mediated suppression of host type I interferon-mediated signaling pathway"/>
    <property type="evidence" value="ECO:0007669"/>
    <property type="project" value="UniProtKB-UniRule"/>
</dbReference>
<dbReference type="GO" id="GO:0030165">
    <property type="term" value="F:PDZ domain binding"/>
    <property type="evidence" value="ECO:0007669"/>
    <property type="project" value="UniProtKB-UniRule"/>
</dbReference>
<dbReference type="GO" id="GO:0039648">
    <property type="term" value="P:symbiont-mediated perturbation of host ubiquitin-like protein modification"/>
    <property type="evidence" value="ECO:0007669"/>
    <property type="project" value="UniProtKB-UniRule"/>
</dbReference>
<comment type="function">
    <text evidence="19">Plays a major role in the induction and maintenance of cellular transformation. Acts mainly as an oncoprotein by stimulating the destruction of many host cell key regulatory proteins. E6 associates with host UBE3A/E6-AP ubiquitin-protein ligase, and inactivates tumor suppressors TP53 and TP73 by targeting them to the 26S proteasome for degradation. In turn, DNA damage and chromosomal instabilities increase and lead to cell proliferation and cancer development. The complex E6/E6AP targets several other substrates to degradation via the proteasome including host DLG1 or NFX-91, a repressor of human telomerase reverse transcriptase (hTERT). The resulting increased expression of hTERT prevents the shortening of telomere length leading to cell immortalization. Other cellular targets including BAK1, Fas-associated death domain-containing protein (FADD) and procaspase 8, are degraded by E6/E6AP causing inhibition of apoptosis. E6 also inhibits immune response by interacting with host IRF3 and TYK2. These interactions prevent IRF3 transcriptional activities and inhibit TYK2-mediated JAK-STAT activation by interferon alpha resulting in inhibition of the interferon signaling pathway.</text>
</comment>
<dbReference type="GO" id="GO:0042025">
    <property type="term" value="C:host cell nucleus"/>
    <property type="evidence" value="ECO:0007669"/>
    <property type="project" value="UniProtKB-SubCell"/>
</dbReference>
<dbReference type="SUPFAM" id="SSF161229">
    <property type="entry name" value="E6 C-terminal domain-like"/>
    <property type="match status" value="2"/>
</dbReference>
<dbReference type="GO" id="GO:0003677">
    <property type="term" value="F:DNA binding"/>
    <property type="evidence" value="ECO:0007669"/>
    <property type="project" value="UniProtKB-UniRule"/>
</dbReference>
<dbReference type="HAMAP" id="MF_04006">
    <property type="entry name" value="HPV_E6"/>
    <property type="match status" value="1"/>
</dbReference>
<reference evidence="21" key="1">
    <citation type="journal article" date="2014" name="J. Infect. Dis.">
        <title>Geographical Distribution and Risk Association of Human Papillomavirus Genotype 52-Variant Lineages.</title>
        <authorList>
            <person name="Zhang C."/>
            <person name="Park J.S."/>
            <person name="Grce M."/>
            <person name="Hibbitts S."/>
            <person name="Palefsky J.M."/>
            <person name="Konno R."/>
            <person name="Smith-McCune K.K."/>
            <person name="Giovannelli L."/>
            <person name="Chu T.Y."/>
            <person name="Picconi M.A."/>
            <person name="Pina-Sanchez P."/>
            <person name="Settheetham-Ishida W."/>
            <person name="Coutlee F."/>
            <person name="De Marco F."/>
            <person name="Woo Y.L."/>
            <person name="Ho W.C."/>
            <person name="Wong M.C."/>
            <person name="Chirenje M.Z."/>
            <person name="Magure T."/>
            <person name="Moscicki A.B."/>
            <person name="Sabol I."/>
            <person name="Fiander A.N."/>
            <person name="Chen Z."/>
            <person name="Chan M.C."/>
            <person name="Cheung T.H."/>
            <person name="Burk R.D."/>
            <person name="Chan P.K."/>
        </authorList>
    </citation>
    <scope>NUCLEOTIDE SEQUENCE</scope>
    <source>
        <strain evidence="21">HK_NCS1066</strain>
    </source>
</reference>
<dbReference type="GO" id="GO:0008270">
    <property type="term" value="F:zinc ion binding"/>
    <property type="evidence" value="ECO:0007669"/>
    <property type="project" value="UniProtKB-KW"/>
</dbReference>
<dbReference type="Gene3D" id="3.30.240.40">
    <property type="entry name" value="E6 early regulatory protein"/>
    <property type="match status" value="2"/>
</dbReference>
<keyword evidence="11 19" id="KW-0805">Transcription regulation</keyword>
<keyword evidence="12 19" id="KW-0238">DNA-binding</keyword>
<dbReference type="EMBL" id="KJ675759">
    <property type="protein sequence ID" value="AIF71282.1"/>
    <property type="molecule type" value="Genomic_DNA"/>
</dbReference>
<keyword evidence="4 19" id="KW-1048">Host nucleus</keyword>
<evidence type="ECO:0000256" key="13">
    <source>
        <dbReference type="ARBA" id="ARBA00023159"/>
    </source>
</evidence>
<comment type="miscellaneous">
    <text evidence="19">Belongs to the high risk human alphapapillomavirus family. The cancer-causing human papillomavirus E6 protein has a unique carboxy terminal PDZ domain containing substrate.</text>
</comment>
<keyword evidence="2 19" id="KW-1113">Inhibition of host RLR pathway by virus</keyword>
<keyword evidence="14 19" id="KW-0804">Transcription</keyword>
<dbReference type="FunFam" id="3.30.240.40:FF:000002">
    <property type="entry name" value="Protein E6"/>
    <property type="match status" value="1"/>
</dbReference>
<keyword evidence="5 19" id="KW-0945">Host-virus interaction</keyword>
<protein>
    <recommendedName>
        <fullName evidence="19 20">Protein E6</fullName>
    </recommendedName>
</protein>
<dbReference type="GO" id="GO:0052150">
    <property type="term" value="P:symbiont-mediated perturbation of host apoptosis"/>
    <property type="evidence" value="ECO:0007669"/>
    <property type="project" value="UniProtKB-KW"/>
</dbReference>
<evidence type="ECO:0000256" key="8">
    <source>
        <dbReference type="ARBA" id="ARBA00022771"/>
    </source>
</evidence>
<dbReference type="FunFam" id="3.30.240.40:FF:000001">
    <property type="entry name" value="Protein E6"/>
    <property type="match status" value="1"/>
</dbReference>
<evidence type="ECO:0000256" key="11">
    <source>
        <dbReference type="ARBA" id="ARBA00023015"/>
    </source>
</evidence>
<keyword evidence="9 19" id="KW-0862">Zinc</keyword>
<evidence type="ECO:0000256" key="5">
    <source>
        <dbReference type="ARBA" id="ARBA00022581"/>
    </source>
</evidence>
<evidence type="ECO:0000256" key="1">
    <source>
        <dbReference type="ARBA" id="ARBA00006346"/>
    </source>
</evidence>
<evidence type="ECO:0000256" key="15">
    <source>
        <dbReference type="ARBA" id="ARBA00023200"/>
    </source>
</evidence>
<name>A0A075LXB5_HPV52</name>
<keyword evidence="13 19" id="KW-0010">Activator</keyword>
<dbReference type="Pfam" id="PF00518">
    <property type="entry name" value="E6"/>
    <property type="match status" value="1"/>
</dbReference>
<feature type="short sequence motif" description="PDZ-binding domain" evidence="19">
    <location>
        <begin position="146"/>
        <end position="148"/>
    </location>
</feature>
<gene>
    <name evidence="19 21" type="primary">E6</name>
</gene>
<comment type="subunit">
    <text evidence="18 19">Forms homodimers. Interacts with ubiquitin-protein ligase UBE3A/E6-AP and thus forms a complex with human TP53. Interacts with human NFX1 and MAGI3. Interacts with human IRF3; this interaction inhibits the establishment of antiviral state. Interacts with human TYK2; this interaction inhibits JAK-STAT activation by interferon alpha. Interacts with host DLG1; this interaction leads to the proteasomal degradation of DLG1.</text>
</comment>
<comment type="similarity">
    <text evidence="1 20">Belongs to the papillomaviridae E6 protein family.</text>
</comment>
<dbReference type="GO" id="GO:0039548">
    <property type="term" value="P:symbiont-mediated suppression of host cytoplasmic pattern recognition receptor signaling pathway via inhibition of IRF3 activity"/>
    <property type="evidence" value="ECO:0007669"/>
    <property type="project" value="UniProtKB-UniRule"/>
</dbReference>
<comment type="subcellular location">
    <subcellularLocation>
        <location evidence="19 20">Host cytoplasm</location>
    </subcellularLocation>
    <subcellularLocation>
        <location evidence="19 20">Host nucleus</location>
    </subcellularLocation>
</comment>
<evidence type="ECO:0000256" key="18">
    <source>
        <dbReference type="ARBA" id="ARBA00065188"/>
    </source>
</evidence>
<evidence type="ECO:0000256" key="14">
    <source>
        <dbReference type="ARBA" id="ARBA00023163"/>
    </source>
</evidence>
<keyword evidence="3 19" id="KW-0244">Early protein</keyword>
<evidence type="ECO:0000256" key="6">
    <source>
        <dbReference type="ARBA" id="ARBA00022632"/>
    </source>
</evidence>
<dbReference type="GO" id="GO:0006355">
    <property type="term" value="P:regulation of DNA-templated transcription"/>
    <property type="evidence" value="ECO:0007669"/>
    <property type="project" value="UniProtKB-UniRule"/>
</dbReference>
<organismHost>
    <name type="scientific">Homo sapiens</name>
    <name type="common">Human</name>
    <dbReference type="NCBI Taxonomy" id="9606"/>
</organismHost>
<evidence type="ECO:0000256" key="7">
    <source>
        <dbReference type="ARBA" id="ARBA00022723"/>
    </source>
</evidence>
<sequence length="148" mass="17880">MFEDPATRPRTLHELCEVLEESVHEIRLQCVQCKKELQRREVYKFLFTDLRIVYRDNNPYGVCIICLRFLSKISEYRHYQYSLYGKTLEERVKKPLSEITIRCIICQTPLCPEEKERHVNANKRFHNIMGRWTGRCSECWRPRPVTQV</sequence>
<keyword evidence="15 19" id="KW-1035">Host cytoplasm</keyword>